<dbReference type="EMBL" id="AEGR01000051">
    <property type="protein sequence ID" value="EGI77270.1"/>
    <property type="molecule type" value="Genomic_DNA"/>
</dbReference>
<evidence type="ECO:0000256" key="1">
    <source>
        <dbReference type="SAM" id="SignalP"/>
    </source>
</evidence>
<dbReference type="RefSeq" id="WP_006297457.1">
    <property type="nucleotide sequence ID" value="NZ_AEGR01000051.1"/>
</dbReference>
<sequence length="167" mass="17985">MRDSANRAVLSILLLCSAGLAGCSVLRSAVDTVETWIGLEPPRAALRHLTLVTDHDANDSSAVRIDIVAVHDKAAALALPKSSSAWFEQRQALKGSLADAIAVQSFEVPAGRLLKHVHLPHDVSRAWSVRAYVDLRGQSEQGAIDITNPCSVTLHVQRDLVTKIVEP</sequence>
<comment type="caution">
    <text evidence="2">The sequence shown here is derived from an EMBL/GenBank/DDBJ whole genome shotgun (WGS) entry which is preliminary data.</text>
</comment>
<evidence type="ECO:0008006" key="4">
    <source>
        <dbReference type="Google" id="ProtNLM"/>
    </source>
</evidence>
<dbReference type="Proteomes" id="UP000016368">
    <property type="component" value="Unassembled WGS sequence"/>
</dbReference>
<organism evidence="2 3">
    <name type="scientific">Hylemonella gracilis ATCC 19624</name>
    <dbReference type="NCBI Taxonomy" id="887062"/>
    <lineage>
        <taxon>Bacteria</taxon>
        <taxon>Pseudomonadati</taxon>
        <taxon>Pseudomonadota</taxon>
        <taxon>Betaproteobacteria</taxon>
        <taxon>Burkholderiales</taxon>
        <taxon>Comamonadaceae</taxon>
        <taxon>Hylemonella</taxon>
    </lineage>
</organism>
<gene>
    <name evidence="2" type="ORF">HGR_07111</name>
</gene>
<keyword evidence="1" id="KW-0732">Signal</keyword>
<keyword evidence="3" id="KW-1185">Reference proteome</keyword>
<evidence type="ECO:0000313" key="3">
    <source>
        <dbReference type="Proteomes" id="UP000016368"/>
    </source>
</evidence>
<reference evidence="2 3" key="1">
    <citation type="journal article" date="2011" name="EMBO J.">
        <title>Structural diversity of bacterial flagellar motors.</title>
        <authorList>
            <person name="Chen S."/>
            <person name="Beeby M."/>
            <person name="Murphy G.E."/>
            <person name="Leadbetter J.R."/>
            <person name="Hendrixson D.R."/>
            <person name="Briegel A."/>
            <person name="Li Z."/>
            <person name="Shi J."/>
            <person name="Tocheva E.I."/>
            <person name="Muller A."/>
            <person name="Dobro M.J."/>
            <person name="Jensen G.J."/>
        </authorList>
    </citation>
    <scope>NUCLEOTIDE SEQUENCE [LARGE SCALE GENOMIC DNA]</scope>
    <source>
        <strain evidence="2 3">ATCC 19624</strain>
    </source>
</reference>
<feature type="chain" id="PRO_5003296840" description="Lipoprotein" evidence="1">
    <location>
        <begin position="22"/>
        <end position="167"/>
    </location>
</feature>
<evidence type="ECO:0000313" key="2">
    <source>
        <dbReference type="EMBL" id="EGI77270.1"/>
    </source>
</evidence>
<dbReference type="eggNOG" id="ENOG5033JPS">
    <property type="taxonomic scope" value="Bacteria"/>
</dbReference>
<dbReference type="STRING" id="887062.HGR_07111"/>
<protein>
    <recommendedName>
        <fullName evidence="4">Lipoprotein</fullName>
    </recommendedName>
</protein>
<dbReference type="PROSITE" id="PS51257">
    <property type="entry name" value="PROKAR_LIPOPROTEIN"/>
    <property type="match status" value="1"/>
</dbReference>
<name>F3KSJ3_9BURK</name>
<dbReference type="AlphaFoldDB" id="F3KSJ3"/>
<accession>F3KSJ3</accession>
<proteinExistence type="predicted"/>
<feature type="signal peptide" evidence="1">
    <location>
        <begin position="1"/>
        <end position="21"/>
    </location>
</feature>